<dbReference type="GeneID" id="37045340"/>
<proteinExistence type="predicted"/>
<feature type="compositionally biased region" description="Low complexity" evidence="3">
    <location>
        <begin position="7"/>
        <end position="28"/>
    </location>
</feature>
<dbReference type="InParanoid" id="A0A316YR18"/>
<dbReference type="InterPro" id="IPR050613">
    <property type="entry name" value="Sec_Metabolite_Reg"/>
</dbReference>
<dbReference type="AlphaFoldDB" id="A0A316YR18"/>
<dbReference type="OrthoDB" id="4236860at2759"/>
<name>A0A316YR18_9BASI</name>
<gene>
    <name evidence="5" type="ORF">FA10DRAFT_278014</name>
</gene>
<dbReference type="GO" id="GO:0005634">
    <property type="term" value="C:nucleus"/>
    <property type="evidence" value="ECO:0007669"/>
    <property type="project" value="UniProtKB-SubCell"/>
</dbReference>
<dbReference type="PANTHER" id="PTHR31001:SF90">
    <property type="entry name" value="CENTROMERE DNA-BINDING PROTEIN COMPLEX CBF3 SUBUNIT B"/>
    <property type="match status" value="1"/>
</dbReference>
<feature type="compositionally biased region" description="Polar residues" evidence="3">
    <location>
        <begin position="87"/>
        <end position="99"/>
    </location>
</feature>
<sequence>MSEAEKAAGNAGRSSNSSVASNGVTASVPRKRHRKTTSCQSCRERRKACDGVVPCGPCISRRVGHLCKWGDERDRIAGSLAAPPNTPKTDSTRTATVTGITLPPSTPASISKKDSDAGGFSRPSDLASTLAQADLSTTEDCLSSKGAADSHQVNLTSRQARHLIDVFHRHVSFGGLLLVDYSALYACCPLDSDAIARSRGDGDVLALLLFVCASSLHSLPPSLSISLGLASHFEETNDVASAWTYEALALLEACDVHMHPTLAAVQALMVYQYNLVHRGRASLMVSQLDTVIRAARVLGLDRLGSLDNDERIWREADARSHLVDDEERRGAQLPSHASADWAAQTLRRRDMWAREIGRSLWCLLVNRDWAASRQMGSYLIHPGSFTTAPPRMRAKRGVGEHRGKQDSEDPWQYMLPVADILRRFHDICAEAAAASLSGRISHDAILGLDAELEAMLARRPNWLRPEANPTAMGSDDVTVLVDARGVEVKSPFIGSIISTTIWHRLFSIHRPFLALGLSQPEKYGLSERRSFSKAMLFLQVSRQNSQEGMLVVHQSVTLSRLLQAALVIITHLLLGSSASVTNMKHCDPGWLDPMRVHAYLSYVITTFHSTAYQSSKRQTDKVGASHYTYEGVAGRLESLVGACARLTSDERHLYPSEASAQRASLAGGLSATQANDIDNHLYLLADPSMHPPAAPLPDPTSTERNNTTVTAPATTSAAALAASLSTVDNNLWDELSRMLQEPGYL</sequence>
<dbReference type="SUPFAM" id="SSF57701">
    <property type="entry name" value="Zn2/Cys6 DNA-binding domain"/>
    <property type="match status" value="1"/>
</dbReference>
<dbReference type="GO" id="GO:0000981">
    <property type="term" value="F:DNA-binding transcription factor activity, RNA polymerase II-specific"/>
    <property type="evidence" value="ECO:0007669"/>
    <property type="project" value="InterPro"/>
</dbReference>
<dbReference type="InterPro" id="IPR001138">
    <property type="entry name" value="Zn2Cys6_DnaBD"/>
</dbReference>
<dbReference type="PROSITE" id="PS50048">
    <property type="entry name" value="ZN2_CY6_FUNGAL_2"/>
    <property type="match status" value="1"/>
</dbReference>
<evidence type="ECO:0000256" key="3">
    <source>
        <dbReference type="SAM" id="MobiDB-lite"/>
    </source>
</evidence>
<reference evidence="5 6" key="1">
    <citation type="journal article" date="2018" name="Mol. Biol. Evol.">
        <title>Broad Genomic Sampling Reveals a Smut Pathogenic Ancestry of the Fungal Clade Ustilaginomycotina.</title>
        <authorList>
            <person name="Kijpornyongpan T."/>
            <person name="Mondo S.J."/>
            <person name="Barry K."/>
            <person name="Sandor L."/>
            <person name="Lee J."/>
            <person name="Lipzen A."/>
            <person name="Pangilinan J."/>
            <person name="LaButti K."/>
            <person name="Hainaut M."/>
            <person name="Henrissat B."/>
            <person name="Grigoriev I.V."/>
            <person name="Spatafora J.W."/>
            <person name="Aime M.C."/>
        </authorList>
    </citation>
    <scope>NUCLEOTIDE SEQUENCE [LARGE SCALE GENOMIC DNA]</scope>
    <source>
        <strain evidence="5 6">MCA 4198</strain>
    </source>
</reference>
<feature type="region of interest" description="Disordered" evidence="3">
    <location>
        <begin position="688"/>
        <end position="707"/>
    </location>
</feature>
<keyword evidence="6" id="KW-1185">Reference proteome</keyword>
<dbReference type="EMBL" id="KZ819635">
    <property type="protein sequence ID" value="PWN91108.1"/>
    <property type="molecule type" value="Genomic_DNA"/>
</dbReference>
<feature type="domain" description="Zn(2)-C6 fungal-type" evidence="4">
    <location>
        <begin position="38"/>
        <end position="69"/>
    </location>
</feature>
<organism evidence="5 6">
    <name type="scientific">Acaromyces ingoldii</name>
    <dbReference type="NCBI Taxonomy" id="215250"/>
    <lineage>
        <taxon>Eukaryota</taxon>
        <taxon>Fungi</taxon>
        <taxon>Dikarya</taxon>
        <taxon>Basidiomycota</taxon>
        <taxon>Ustilaginomycotina</taxon>
        <taxon>Exobasidiomycetes</taxon>
        <taxon>Exobasidiales</taxon>
        <taxon>Cryptobasidiaceae</taxon>
        <taxon>Acaromyces</taxon>
    </lineage>
</organism>
<protein>
    <recommendedName>
        <fullName evidence="4">Zn(2)-C6 fungal-type domain-containing protein</fullName>
    </recommendedName>
</protein>
<feature type="region of interest" description="Disordered" evidence="3">
    <location>
        <begin position="1"/>
        <end position="40"/>
    </location>
</feature>
<dbReference type="CDD" id="cd00067">
    <property type="entry name" value="GAL4"/>
    <property type="match status" value="1"/>
</dbReference>
<evidence type="ECO:0000313" key="5">
    <source>
        <dbReference type="EMBL" id="PWN91108.1"/>
    </source>
</evidence>
<dbReference type="RefSeq" id="XP_025378306.1">
    <property type="nucleotide sequence ID" value="XM_025523424.1"/>
</dbReference>
<keyword evidence="2" id="KW-0539">Nucleus</keyword>
<dbReference type="InterPro" id="IPR036864">
    <property type="entry name" value="Zn2-C6_fun-type_DNA-bd_sf"/>
</dbReference>
<dbReference type="Gene3D" id="4.10.240.10">
    <property type="entry name" value="Zn(2)-C6 fungal-type DNA-binding domain"/>
    <property type="match status" value="1"/>
</dbReference>
<dbReference type="PANTHER" id="PTHR31001">
    <property type="entry name" value="UNCHARACTERIZED TRANSCRIPTIONAL REGULATORY PROTEIN"/>
    <property type="match status" value="1"/>
</dbReference>
<evidence type="ECO:0000259" key="4">
    <source>
        <dbReference type="PROSITE" id="PS50048"/>
    </source>
</evidence>
<evidence type="ECO:0000256" key="2">
    <source>
        <dbReference type="ARBA" id="ARBA00023242"/>
    </source>
</evidence>
<accession>A0A316YR18</accession>
<dbReference type="SMART" id="SM00066">
    <property type="entry name" value="GAL4"/>
    <property type="match status" value="1"/>
</dbReference>
<evidence type="ECO:0000256" key="1">
    <source>
        <dbReference type="ARBA" id="ARBA00004123"/>
    </source>
</evidence>
<feature type="compositionally biased region" description="Pro residues" evidence="3">
    <location>
        <begin position="689"/>
        <end position="698"/>
    </location>
</feature>
<feature type="region of interest" description="Disordered" evidence="3">
    <location>
        <begin position="78"/>
        <end position="122"/>
    </location>
</feature>
<dbReference type="Proteomes" id="UP000245768">
    <property type="component" value="Unassembled WGS sequence"/>
</dbReference>
<comment type="subcellular location">
    <subcellularLocation>
        <location evidence="1">Nucleus</location>
    </subcellularLocation>
</comment>
<dbReference type="PROSITE" id="PS00463">
    <property type="entry name" value="ZN2_CY6_FUNGAL_1"/>
    <property type="match status" value="1"/>
</dbReference>
<evidence type="ECO:0000313" key="6">
    <source>
        <dbReference type="Proteomes" id="UP000245768"/>
    </source>
</evidence>
<dbReference type="CDD" id="cd12148">
    <property type="entry name" value="fungal_TF_MHR"/>
    <property type="match status" value="1"/>
</dbReference>
<dbReference type="GO" id="GO:0008270">
    <property type="term" value="F:zinc ion binding"/>
    <property type="evidence" value="ECO:0007669"/>
    <property type="project" value="InterPro"/>
</dbReference>